<accession>A0A0M6XSZ0</accession>
<dbReference type="EMBL" id="CXPG01000020">
    <property type="protein sequence ID" value="CTQ33343.1"/>
    <property type="molecule type" value="Genomic_DNA"/>
</dbReference>
<dbReference type="SMART" id="SM00331">
    <property type="entry name" value="PP2C_SIG"/>
    <property type="match status" value="1"/>
</dbReference>
<gene>
    <name evidence="2" type="primary">pstP_2</name>
    <name evidence="2" type="ORF">JAN5088_02125</name>
</gene>
<dbReference type="Gene3D" id="3.60.40.10">
    <property type="entry name" value="PPM-type phosphatase domain"/>
    <property type="match status" value="1"/>
</dbReference>
<feature type="domain" description="PPM-type phosphatase" evidence="1">
    <location>
        <begin position="6"/>
        <end position="237"/>
    </location>
</feature>
<dbReference type="GO" id="GO:0004722">
    <property type="term" value="F:protein serine/threonine phosphatase activity"/>
    <property type="evidence" value="ECO:0007669"/>
    <property type="project" value="UniProtKB-EC"/>
</dbReference>
<dbReference type="STRING" id="282197.SAMN04488517_102173"/>
<dbReference type="PROSITE" id="PS51746">
    <property type="entry name" value="PPM_2"/>
    <property type="match status" value="1"/>
</dbReference>
<evidence type="ECO:0000259" key="1">
    <source>
        <dbReference type="PROSITE" id="PS51746"/>
    </source>
</evidence>
<name>A0A0M6XSZ0_9RHOB</name>
<dbReference type="InterPro" id="IPR036457">
    <property type="entry name" value="PPM-type-like_dom_sf"/>
</dbReference>
<evidence type="ECO:0000313" key="3">
    <source>
        <dbReference type="Proteomes" id="UP000048908"/>
    </source>
</evidence>
<dbReference type="AlphaFoldDB" id="A0A0M6XSZ0"/>
<dbReference type="Pfam" id="PF00481">
    <property type="entry name" value="PP2C"/>
    <property type="match status" value="1"/>
</dbReference>
<dbReference type="PANTHER" id="PTHR13832:SF827">
    <property type="entry name" value="PROTEIN PHOSPHATASE 1L"/>
    <property type="match status" value="1"/>
</dbReference>
<organism evidence="2 3">
    <name type="scientific">Jannaschia rubra</name>
    <dbReference type="NCBI Taxonomy" id="282197"/>
    <lineage>
        <taxon>Bacteria</taxon>
        <taxon>Pseudomonadati</taxon>
        <taxon>Pseudomonadota</taxon>
        <taxon>Alphaproteobacteria</taxon>
        <taxon>Rhodobacterales</taxon>
        <taxon>Roseobacteraceae</taxon>
        <taxon>Jannaschia</taxon>
    </lineage>
</organism>
<keyword evidence="3" id="KW-1185">Reference proteome</keyword>
<dbReference type="SMART" id="SM00332">
    <property type="entry name" value="PP2Cc"/>
    <property type="match status" value="1"/>
</dbReference>
<dbReference type="OrthoDB" id="9801841at2"/>
<dbReference type="EC" id="3.1.3.16" evidence="2"/>
<dbReference type="CDD" id="cd00143">
    <property type="entry name" value="PP2Cc"/>
    <property type="match status" value="1"/>
</dbReference>
<keyword evidence="2" id="KW-0378">Hydrolase</keyword>
<proteinExistence type="predicted"/>
<dbReference type="InterPro" id="IPR015655">
    <property type="entry name" value="PP2C"/>
</dbReference>
<reference evidence="2 3" key="1">
    <citation type="submission" date="2015-07" db="EMBL/GenBank/DDBJ databases">
        <authorList>
            <person name="Noorani M."/>
        </authorList>
    </citation>
    <scope>NUCLEOTIDE SEQUENCE [LARGE SCALE GENOMIC DNA]</scope>
    <source>
        <strain evidence="2 3">CECT 5088</strain>
    </source>
</reference>
<evidence type="ECO:0000313" key="2">
    <source>
        <dbReference type="EMBL" id="CTQ33343.1"/>
    </source>
</evidence>
<dbReference type="PANTHER" id="PTHR13832">
    <property type="entry name" value="PROTEIN PHOSPHATASE 2C"/>
    <property type="match status" value="1"/>
</dbReference>
<protein>
    <submittedName>
        <fullName evidence="2">PP2C-family Ser/Thr phosphatase</fullName>
        <ecNumber evidence="2">3.1.3.16</ecNumber>
    </submittedName>
</protein>
<dbReference type="Proteomes" id="UP000048908">
    <property type="component" value="Unassembled WGS sequence"/>
</dbReference>
<dbReference type="SUPFAM" id="SSF81606">
    <property type="entry name" value="PP2C-like"/>
    <property type="match status" value="1"/>
</dbReference>
<dbReference type="InterPro" id="IPR001932">
    <property type="entry name" value="PPM-type_phosphatase-like_dom"/>
</dbReference>
<sequence>MNLTYKTGHRSDVGLVRKINEDASLAMPDSGLWVVADGMGGHSAGDVASTTVVRALGSTGLAAGLDDLTARVRDRLTQANSAIRDHAEVNQLGTIGATVVALLVAEDGARVIWSGDSRLYRLREGRLTRLTRDHTEVNQLLESGAITEAEAEVYPRRNVITRAIGVTELPDLETRDFDAAPGDIWLLCSDGLTEHLPDGDIRDLLEGADPQTACDAMVRLVLERGARDNVTLIAIAAARTPQEGAAPAQDLDEVPLEGIIGDG</sequence>
<dbReference type="RefSeq" id="WP_055682768.1">
    <property type="nucleotide sequence ID" value="NZ_CXPG01000020.1"/>
</dbReference>